<keyword evidence="8 9" id="KW-0472">Membrane</keyword>
<comment type="similarity">
    <text evidence="2">Belongs to the paxM FAD-dependent monooxygenase family.</text>
</comment>
<name>A0A9W9GYS5_9EURO</name>
<evidence type="ECO:0000256" key="2">
    <source>
        <dbReference type="ARBA" id="ARBA00007992"/>
    </source>
</evidence>
<evidence type="ECO:0000256" key="3">
    <source>
        <dbReference type="ARBA" id="ARBA00022630"/>
    </source>
</evidence>
<evidence type="ECO:0000256" key="6">
    <source>
        <dbReference type="ARBA" id="ARBA00022989"/>
    </source>
</evidence>
<dbReference type="PANTHER" id="PTHR47356">
    <property type="entry name" value="FAD-DEPENDENT MONOOXYGENASE ASQG-RELATED"/>
    <property type="match status" value="1"/>
</dbReference>
<feature type="transmembrane region" description="Helical" evidence="9">
    <location>
        <begin position="481"/>
        <end position="502"/>
    </location>
</feature>
<keyword evidence="6 9" id="KW-1133">Transmembrane helix</keyword>
<comment type="caution">
    <text evidence="11">The sequence shown here is derived from an EMBL/GenBank/DDBJ whole genome shotgun (WGS) entry which is preliminary data.</text>
</comment>
<dbReference type="AlphaFoldDB" id="A0A9W9GYS5"/>
<dbReference type="GO" id="GO:0071949">
    <property type="term" value="F:FAD binding"/>
    <property type="evidence" value="ECO:0007669"/>
    <property type="project" value="InterPro"/>
</dbReference>
<feature type="transmembrane region" description="Helical" evidence="9">
    <location>
        <begin position="442"/>
        <end position="461"/>
    </location>
</feature>
<feature type="transmembrane region" description="Helical" evidence="9">
    <location>
        <begin position="678"/>
        <end position="695"/>
    </location>
</feature>
<evidence type="ECO:0000259" key="10">
    <source>
        <dbReference type="Pfam" id="PF01494"/>
    </source>
</evidence>
<dbReference type="EMBL" id="JAPZBO010000008">
    <property type="protein sequence ID" value="KAJ5307897.1"/>
    <property type="molecule type" value="Genomic_DNA"/>
</dbReference>
<dbReference type="SUPFAM" id="SSF51905">
    <property type="entry name" value="FAD/NAD(P)-binding domain"/>
    <property type="match status" value="1"/>
</dbReference>
<protein>
    <recommendedName>
        <fullName evidence="10">FAD-binding domain-containing protein</fullName>
    </recommendedName>
</protein>
<keyword evidence="3" id="KW-0285">Flavoprotein</keyword>
<dbReference type="GO" id="GO:0016020">
    <property type="term" value="C:membrane"/>
    <property type="evidence" value="ECO:0007669"/>
    <property type="project" value="UniProtKB-SubCell"/>
</dbReference>
<evidence type="ECO:0000256" key="5">
    <source>
        <dbReference type="ARBA" id="ARBA00022827"/>
    </source>
</evidence>
<evidence type="ECO:0000313" key="12">
    <source>
        <dbReference type="Proteomes" id="UP001147746"/>
    </source>
</evidence>
<dbReference type="InterPro" id="IPR050562">
    <property type="entry name" value="FAD_mOase_fung"/>
</dbReference>
<evidence type="ECO:0000256" key="1">
    <source>
        <dbReference type="ARBA" id="ARBA00004370"/>
    </source>
</evidence>
<evidence type="ECO:0000256" key="9">
    <source>
        <dbReference type="SAM" id="Phobius"/>
    </source>
</evidence>
<dbReference type="Gene3D" id="3.50.50.60">
    <property type="entry name" value="FAD/NAD(P)-binding domain"/>
    <property type="match status" value="1"/>
</dbReference>
<sequence>MAPFKVIIVGGSVAGLALANMFERYGIDYIVLEKYEGIAPQLGAGFAIMPNGGRLLDQLGCYEALAKKNEPVNSIDSFDEHGIKLGSLPDLGTWMEKTFGYKMRFMDRQQIIQGLWDNLHDNSKIRVLSDAVKVVCDVNGVAVETADGSVFHGDVVVGADGIHSKVKQEMQRIAADETPGRDLFPEKDGNFGGLFGISKAPEGVRQDQVVKAFRKGRSYLCAGGPSDTLYWLLTFKNEKETQGKSVPRYTEEDRQKLVEMCQDDIIRQGMTFGDIYERTINSALVPLEEGVLKTCYYKRMVLLGDSWHKVNPLSGLGGNNAFVSAASLADELKELLDRSDETPDEESLQNAFRNYQESRENPTRDNVAMANFKQRMEVLDNPILSYLQIRRIPKLDSAEIVNSMSPLLTSSIRLKHLPLASRQGILAYEHEVKIKARKRSTLANVIWILMLTLVMLVHYPLQKQSSPNKPVSQSSLGSLAGPPLALLHFHASVSVVNTIICIESYRKFFFMKPVGSALPFAICALIVGWEYITPVWFALFILATALQPFYFPAVRSIGPDVGLALWAGTLLTYGPILGYSLWTSTVSDRLWMFSHAVLPFVVRLSRKLLIRWLNATRNSPARAYGEQDAKHLRNFIRMAAWIPFIKLASYGYRPDNVLHNIYHLGYSEAVRGEVAKKMLLDVAIVVFIFFVFWDLHRVGVRSLSSCIWVVLALGLGPATALGELWGQREELWEEARRRETVDEACDA</sequence>
<dbReference type="InterPro" id="IPR036188">
    <property type="entry name" value="FAD/NAD-bd_sf"/>
</dbReference>
<reference evidence="11" key="2">
    <citation type="journal article" date="2023" name="IMA Fungus">
        <title>Comparative genomic study of the Penicillium genus elucidates a diverse pangenome and 15 lateral gene transfer events.</title>
        <authorList>
            <person name="Petersen C."/>
            <person name="Sorensen T."/>
            <person name="Nielsen M.R."/>
            <person name="Sondergaard T.E."/>
            <person name="Sorensen J.L."/>
            <person name="Fitzpatrick D.A."/>
            <person name="Frisvad J.C."/>
            <person name="Nielsen K.L."/>
        </authorList>
    </citation>
    <scope>NUCLEOTIDE SEQUENCE</scope>
    <source>
        <strain evidence="11">IBT 21472</strain>
    </source>
</reference>
<keyword evidence="5" id="KW-0274">FAD</keyword>
<feature type="domain" description="FAD-binding" evidence="10">
    <location>
        <begin position="5"/>
        <end position="337"/>
    </location>
</feature>
<evidence type="ECO:0000256" key="8">
    <source>
        <dbReference type="ARBA" id="ARBA00023136"/>
    </source>
</evidence>
<keyword evidence="4 9" id="KW-0812">Transmembrane</keyword>
<evidence type="ECO:0000256" key="4">
    <source>
        <dbReference type="ARBA" id="ARBA00022692"/>
    </source>
</evidence>
<dbReference type="PRINTS" id="PR00420">
    <property type="entry name" value="RNGMNOXGNASE"/>
</dbReference>
<organism evidence="11 12">
    <name type="scientific">Penicillium atrosanguineum</name>
    <dbReference type="NCBI Taxonomy" id="1132637"/>
    <lineage>
        <taxon>Eukaryota</taxon>
        <taxon>Fungi</taxon>
        <taxon>Dikarya</taxon>
        <taxon>Ascomycota</taxon>
        <taxon>Pezizomycotina</taxon>
        <taxon>Eurotiomycetes</taxon>
        <taxon>Eurotiomycetidae</taxon>
        <taxon>Eurotiales</taxon>
        <taxon>Aspergillaceae</taxon>
        <taxon>Penicillium</taxon>
    </lineage>
</organism>
<keyword evidence="7" id="KW-0560">Oxidoreductase</keyword>
<dbReference type="Pfam" id="PF01494">
    <property type="entry name" value="FAD_binding_3"/>
    <property type="match status" value="1"/>
</dbReference>
<comment type="subcellular location">
    <subcellularLocation>
        <location evidence="1">Membrane</location>
    </subcellularLocation>
</comment>
<evidence type="ECO:0000313" key="11">
    <source>
        <dbReference type="EMBL" id="KAJ5307897.1"/>
    </source>
</evidence>
<accession>A0A9W9GYS5</accession>
<gene>
    <name evidence="11" type="ORF">N7476_008553</name>
</gene>
<reference evidence="11" key="1">
    <citation type="submission" date="2022-12" db="EMBL/GenBank/DDBJ databases">
        <authorList>
            <person name="Petersen C."/>
        </authorList>
    </citation>
    <scope>NUCLEOTIDE SEQUENCE</scope>
    <source>
        <strain evidence="11">IBT 21472</strain>
    </source>
</reference>
<keyword evidence="12" id="KW-1185">Reference proteome</keyword>
<dbReference type="PANTHER" id="PTHR47356:SF2">
    <property type="entry name" value="FAD-BINDING DOMAIN-CONTAINING PROTEIN-RELATED"/>
    <property type="match status" value="1"/>
</dbReference>
<dbReference type="Proteomes" id="UP001147746">
    <property type="component" value="Unassembled WGS sequence"/>
</dbReference>
<dbReference type="GO" id="GO:0004497">
    <property type="term" value="F:monooxygenase activity"/>
    <property type="evidence" value="ECO:0007669"/>
    <property type="project" value="InterPro"/>
</dbReference>
<evidence type="ECO:0000256" key="7">
    <source>
        <dbReference type="ARBA" id="ARBA00023002"/>
    </source>
</evidence>
<dbReference type="InterPro" id="IPR002938">
    <property type="entry name" value="FAD-bd"/>
</dbReference>
<feature type="transmembrane region" description="Helical" evidence="9">
    <location>
        <begin position="509"/>
        <end position="529"/>
    </location>
</feature>
<feature type="transmembrane region" description="Helical" evidence="9">
    <location>
        <begin position="535"/>
        <end position="551"/>
    </location>
</feature>
<feature type="transmembrane region" description="Helical" evidence="9">
    <location>
        <begin position="707"/>
        <end position="726"/>
    </location>
</feature>
<proteinExistence type="inferred from homology"/>
<feature type="transmembrane region" description="Helical" evidence="9">
    <location>
        <begin position="563"/>
        <end position="584"/>
    </location>
</feature>